<dbReference type="EMBL" id="VYTZ01000008">
    <property type="protein sequence ID" value="KAA9376273.1"/>
    <property type="molecule type" value="Genomic_DNA"/>
</dbReference>
<dbReference type="Pfam" id="PF02374">
    <property type="entry name" value="ArsA_ATPase"/>
    <property type="match status" value="1"/>
</dbReference>
<accession>A0A5J5K051</accession>
<dbReference type="GO" id="GO:0005524">
    <property type="term" value="F:ATP binding"/>
    <property type="evidence" value="ECO:0007669"/>
    <property type="project" value="InterPro"/>
</dbReference>
<dbReference type="Proteomes" id="UP000327011">
    <property type="component" value="Unassembled WGS sequence"/>
</dbReference>
<dbReference type="RefSeq" id="WP_150935680.1">
    <property type="nucleotide sequence ID" value="NZ_VYTZ01000008.1"/>
</dbReference>
<dbReference type="PANTHER" id="PTHR10803">
    <property type="entry name" value="ARSENICAL PUMP-DRIVING ATPASE ARSENITE-TRANSLOCATING ATPASE"/>
    <property type="match status" value="1"/>
</dbReference>
<evidence type="ECO:0000313" key="4">
    <source>
        <dbReference type="Proteomes" id="UP000327011"/>
    </source>
</evidence>
<dbReference type="InterPro" id="IPR025723">
    <property type="entry name" value="ArsA/GET3_ATPase-like"/>
</dbReference>
<dbReference type="AlphaFoldDB" id="A0A5J5K051"/>
<feature type="domain" description="ArsA/GET3 Anion-transporting ATPase-like" evidence="2">
    <location>
        <begin position="25"/>
        <end position="181"/>
    </location>
</feature>
<name>A0A5J5K051_9ACTN</name>
<protein>
    <submittedName>
        <fullName evidence="3">ArsA family ATPase</fullName>
    </submittedName>
</protein>
<feature type="region of interest" description="Disordered" evidence="1">
    <location>
        <begin position="1"/>
        <end position="21"/>
    </location>
</feature>
<comment type="caution">
    <text evidence="3">The sequence shown here is derived from an EMBL/GenBank/DDBJ whole genome shotgun (WGS) entry which is preliminary data.</text>
</comment>
<evidence type="ECO:0000313" key="3">
    <source>
        <dbReference type="EMBL" id="KAA9376273.1"/>
    </source>
</evidence>
<dbReference type="SUPFAM" id="SSF52540">
    <property type="entry name" value="P-loop containing nucleoside triphosphate hydrolases"/>
    <property type="match status" value="1"/>
</dbReference>
<dbReference type="Gene3D" id="3.40.50.300">
    <property type="entry name" value="P-loop containing nucleotide triphosphate hydrolases"/>
    <property type="match status" value="1"/>
</dbReference>
<gene>
    <name evidence="3" type="ORF">F5972_22775</name>
</gene>
<organism evidence="3 4">
    <name type="scientific">Microbispora cellulosiformans</name>
    <dbReference type="NCBI Taxonomy" id="2614688"/>
    <lineage>
        <taxon>Bacteria</taxon>
        <taxon>Bacillati</taxon>
        <taxon>Actinomycetota</taxon>
        <taxon>Actinomycetes</taxon>
        <taxon>Streptosporangiales</taxon>
        <taxon>Streptosporangiaceae</taxon>
        <taxon>Microbispora</taxon>
    </lineage>
</organism>
<dbReference type="GO" id="GO:0016887">
    <property type="term" value="F:ATP hydrolysis activity"/>
    <property type="evidence" value="ECO:0007669"/>
    <property type="project" value="InterPro"/>
</dbReference>
<dbReference type="InterPro" id="IPR027417">
    <property type="entry name" value="P-loop_NTPase"/>
</dbReference>
<evidence type="ECO:0000256" key="1">
    <source>
        <dbReference type="SAM" id="MobiDB-lite"/>
    </source>
</evidence>
<dbReference type="PANTHER" id="PTHR10803:SF31">
    <property type="entry name" value="ATPASE RV3679-RELATED"/>
    <property type="match status" value="1"/>
</dbReference>
<evidence type="ECO:0000259" key="2">
    <source>
        <dbReference type="Pfam" id="PF02374"/>
    </source>
</evidence>
<dbReference type="InterPro" id="IPR016300">
    <property type="entry name" value="ATPase_ArsA/GET3"/>
</dbReference>
<proteinExistence type="predicted"/>
<sequence>MSQPTSRRGGGGGETRDTDWDGVRLHVVSGKGGTGKTTVAAALALALAAGGRKVLLVEVEGRQGIAQAFDLPPLPYEERKIAVAPGGGDVYALAIDPEEAMLEYLEMFYGIRRVGKALTRIGVVDFATTIAPGLRDVLVTGKTSEAVRRRDKLGRRAYDAVVMDAPPTGRISRFLNVTQEVAGLARVGPIKHHADLVRGVLASPETAVHFVTLLEEMPVQETLDGVAELRETGLPVGGVFVNMVRPALLPERALKAAAKGRFDSAEIALGLKAAGLADATAGASAVAEALAAEVAEHALRAELEKRERAELEEAGTPRYDLPLLPDGADLAGLYELADALRTQGAA</sequence>
<keyword evidence="4" id="KW-1185">Reference proteome</keyword>
<reference evidence="3 4" key="1">
    <citation type="submission" date="2019-09" db="EMBL/GenBank/DDBJ databases">
        <title>Screening of Novel Bioactive Compounds from Soil-Associated.</title>
        <authorList>
            <person name="Gong X."/>
        </authorList>
    </citation>
    <scope>NUCLEOTIDE SEQUENCE [LARGE SCALE GENOMIC DNA]</scope>
    <source>
        <strain evidence="3 4">Gxj-6</strain>
    </source>
</reference>